<name>A0A8J2BR23_9BACT</name>
<sequence length="55" mass="6071">MSGSAFWAIVLRSLGQYFLRISHPAFPPGAIAQELGHFPPAMREDRTPLPSTFIS</sequence>
<protein>
    <submittedName>
        <fullName evidence="1">Uncharacterized protein</fullName>
    </submittedName>
</protein>
<reference evidence="1" key="1">
    <citation type="submission" date="2021-02" db="EMBL/GenBank/DDBJ databases">
        <authorList>
            <person name="Cremers G."/>
            <person name="Picone N."/>
        </authorList>
    </citation>
    <scope>NUCLEOTIDE SEQUENCE</scope>
    <source>
        <strain evidence="1">PQ17</strain>
    </source>
</reference>
<organism evidence="1 2">
    <name type="scientific">Candidatus Methylacidithermus pantelleriae</name>
    <dbReference type="NCBI Taxonomy" id="2744239"/>
    <lineage>
        <taxon>Bacteria</taxon>
        <taxon>Pseudomonadati</taxon>
        <taxon>Verrucomicrobiota</taxon>
        <taxon>Methylacidiphilae</taxon>
        <taxon>Methylacidiphilales</taxon>
        <taxon>Methylacidiphilaceae</taxon>
        <taxon>Candidatus Methylacidithermus</taxon>
    </lineage>
</organism>
<keyword evidence="2" id="KW-1185">Reference proteome</keyword>
<evidence type="ECO:0000313" key="1">
    <source>
        <dbReference type="EMBL" id="CAF0700724.1"/>
    </source>
</evidence>
<evidence type="ECO:0000313" key="2">
    <source>
        <dbReference type="Proteomes" id="UP000663859"/>
    </source>
</evidence>
<dbReference type="EMBL" id="CAJNOB010000034">
    <property type="protein sequence ID" value="CAF0700724.1"/>
    <property type="molecule type" value="Genomic_DNA"/>
</dbReference>
<dbReference type="AlphaFoldDB" id="A0A8J2BR23"/>
<accession>A0A8J2BR23</accession>
<gene>
    <name evidence="1" type="ORF">MPNT_40012</name>
</gene>
<proteinExistence type="predicted"/>
<comment type="caution">
    <text evidence="1">The sequence shown here is derived from an EMBL/GenBank/DDBJ whole genome shotgun (WGS) entry which is preliminary data.</text>
</comment>
<dbReference type="Proteomes" id="UP000663859">
    <property type="component" value="Unassembled WGS sequence"/>
</dbReference>